<evidence type="ECO:0000313" key="3">
    <source>
        <dbReference type="EMBL" id="GJE05055.1"/>
    </source>
</evidence>
<sequence>MSPRLLAALLTAALAGPARAEPLTAGGCGGGAYSSATVTEGRPPRKGPLTAMPQTLCADVDGPRPNVDIQIYGIPGVGSGDGQAPYEGSPRRGMGRPLDR</sequence>
<protein>
    <submittedName>
        <fullName evidence="3">Uncharacterized protein</fullName>
    </submittedName>
</protein>
<dbReference type="Proteomes" id="UP001055102">
    <property type="component" value="Unassembled WGS sequence"/>
</dbReference>
<evidence type="ECO:0000256" key="1">
    <source>
        <dbReference type="SAM" id="MobiDB-lite"/>
    </source>
</evidence>
<reference evidence="3" key="1">
    <citation type="journal article" date="2021" name="Front. Microbiol.">
        <title>Comprehensive Comparative Genomics and Phenotyping of Methylobacterium Species.</title>
        <authorList>
            <person name="Alessa O."/>
            <person name="Ogura Y."/>
            <person name="Fujitani Y."/>
            <person name="Takami H."/>
            <person name="Hayashi T."/>
            <person name="Sahin N."/>
            <person name="Tani A."/>
        </authorList>
    </citation>
    <scope>NUCLEOTIDE SEQUENCE</scope>
    <source>
        <strain evidence="3">LMG 23639</strain>
    </source>
</reference>
<comment type="caution">
    <text evidence="3">The sequence shown here is derived from an EMBL/GenBank/DDBJ whole genome shotgun (WGS) entry which is preliminary data.</text>
</comment>
<proteinExistence type="predicted"/>
<dbReference type="EMBL" id="BPQR01000005">
    <property type="protein sequence ID" value="GJE05055.1"/>
    <property type="molecule type" value="Genomic_DNA"/>
</dbReference>
<accession>A0ABQ4SPF2</accession>
<name>A0ABQ4SPF2_9HYPH</name>
<organism evidence="3 4">
    <name type="scientific">Methylobacterium jeotgali</name>
    <dbReference type="NCBI Taxonomy" id="381630"/>
    <lineage>
        <taxon>Bacteria</taxon>
        <taxon>Pseudomonadati</taxon>
        <taxon>Pseudomonadota</taxon>
        <taxon>Alphaproteobacteria</taxon>
        <taxon>Hyphomicrobiales</taxon>
        <taxon>Methylobacteriaceae</taxon>
        <taxon>Methylobacterium</taxon>
    </lineage>
</organism>
<evidence type="ECO:0000313" key="4">
    <source>
        <dbReference type="Proteomes" id="UP001055102"/>
    </source>
</evidence>
<dbReference type="RefSeq" id="WP_238273783.1">
    <property type="nucleotide sequence ID" value="NZ_BPQR01000005.1"/>
</dbReference>
<feature type="region of interest" description="Disordered" evidence="1">
    <location>
        <begin position="35"/>
        <end position="54"/>
    </location>
</feature>
<gene>
    <name evidence="3" type="ORF">AOPFMNJM_0350</name>
</gene>
<keyword evidence="4" id="KW-1185">Reference proteome</keyword>
<reference evidence="3" key="2">
    <citation type="submission" date="2021-08" db="EMBL/GenBank/DDBJ databases">
        <authorList>
            <person name="Tani A."/>
            <person name="Ola A."/>
            <person name="Ogura Y."/>
            <person name="Katsura K."/>
            <person name="Hayashi T."/>
        </authorList>
    </citation>
    <scope>NUCLEOTIDE SEQUENCE</scope>
    <source>
        <strain evidence="3">LMG 23639</strain>
    </source>
</reference>
<feature type="signal peptide" evidence="2">
    <location>
        <begin position="1"/>
        <end position="20"/>
    </location>
</feature>
<evidence type="ECO:0000256" key="2">
    <source>
        <dbReference type="SAM" id="SignalP"/>
    </source>
</evidence>
<feature type="chain" id="PRO_5045591392" evidence="2">
    <location>
        <begin position="21"/>
        <end position="100"/>
    </location>
</feature>
<keyword evidence="2" id="KW-0732">Signal</keyword>
<feature type="region of interest" description="Disordered" evidence="1">
    <location>
        <begin position="73"/>
        <end position="100"/>
    </location>
</feature>